<evidence type="ECO:0000313" key="3">
    <source>
        <dbReference type="Proteomes" id="UP001370590"/>
    </source>
</evidence>
<dbReference type="EMBL" id="JAWMWH010000001">
    <property type="protein sequence ID" value="MEJ6400278.1"/>
    <property type="molecule type" value="Genomic_DNA"/>
</dbReference>
<dbReference type="Pfam" id="PF00583">
    <property type="entry name" value="Acetyltransf_1"/>
    <property type="match status" value="1"/>
</dbReference>
<dbReference type="Proteomes" id="UP001370590">
    <property type="component" value="Unassembled WGS sequence"/>
</dbReference>
<reference evidence="2 3" key="1">
    <citation type="submission" date="2023-10" db="EMBL/GenBank/DDBJ databases">
        <title>Nicoliella lavandulae sp. nov. isolated from Lavandula angustifolia flowers.</title>
        <authorList>
            <person name="Alcantara C."/>
            <person name="Zuniga M."/>
            <person name="Landete J.M."/>
            <person name="Monedero V."/>
        </authorList>
    </citation>
    <scope>NUCLEOTIDE SEQUENCE [LARGE SCALE GENOMIC DNA]</scope>
    <source>
        <strain evidence="2 3">Es01</strain>
    </source>
</reference>
<evidence type="ECO:0000259" key="1">
    <source>
        <dbReference type="PROSITE" id="PS51186"/>
    </source>
</evidence>
<feature type="domain" description="N-acetyltransferase" evidence="1">
    <location>
        <begin position="1"/>
        <end position="142"/>
    </location>
</feature>
<dbReference type="InterPro" id="IPR000182">
    <property type="entry name" value="GNAT_dom"/>
</dbReference>
<keyword evidence="3" id="KW-1185">Reference proteome</keyword>
<name>A0ABU8SK52_9LACO</name>
<protein>
    <submittedName>
        <fullName evidence="2">GNAT family N-acetyltransferase</fullName>
    </submittedName>
</protein>
<dbReference type="PROSITE" id="PS51186">
    <property type="entry name" value="GNAT"/>
    <property type="match status" value="1"/>
</dbReference>
<dbReference type="InterPro" id="IPR016181">
    <property type="entry name" value="Acyl_CoA_acyltransferase"/>
</dbReference>
<dbReference type="PANTHER" id="PTHR43415">
    <property type="entry name" value="SPERMIDINE N(1)-ACETYLTRANSFERASE"/>
    <property type="match status" value="1"/>
</dbReference>
<dbReference type="SUPFAM" id="SSF55729">
    <property type="entry name" value="Acyl-CoA N-acyltransferases (Nat)"/>
    <property type="match status" value="1"/>
</dbReference>
<dbReference type="RefSeq" id="WP_339960094.1">
    <property type="nucleotide sequence ID" value="NZ_JAWMWH010000001.1"/>
</dbReference>
<dbReference type="Gene3D" id="3.40.630.30">
    <property type="match status" value="1"/>
</dbReference>
<organism evidence="2 3">
    <name type="scientific">Nicoliella lavandulae</name>
    <dbReference type="NCBI Taxonomy" id="3082954"/>
    <lineage>
        <taxon>Bacteria</taxon>
        <taxon>Bacillati</taxon>
        <taxon>Bacillota</taxon>
        <taxon>Bacilli</taxon>
        <taxon>Lactobacillales</taxon>
        <taxon>Lactobacillaceae</taxon>
        <taxon>Nicoliella</taxon>
    </lineage>
</organism>
<evidence type="ECO:0000313" key="2">
    <source>
        <dbReference type="EMBL" id="MEJ6400278.1"/>
    </source>
</evidence>
<proteinExistence type="predicted"/>
<dbReference type="CDD" id="cd04301">
    <property type="entry name" value="NAT_SF"/>
    <property type="match status" value="1"/>
</dbReference>
<comment type="caution">
    <text evidence="2">The sequence shown here is derived from an EMBL/GenBank/DDBJ whole genome shotgun (WGS) entry which is preliminary data.</text>
</comment>
<dbReference type="PANTHER" id="PTHR43415:SF3">
    <property type="entry name" value="GNAT-FAMILY ACETYLTRANSFERASE"/>
    <property type="match status" value="1"/>
</dbReference>
<accession>A0ABU8SK52</accession>
<gene>
    <name evidence="2" type="ORF">R4146_03715</name>
</gene>
<sequence length="142" mass="15789">MTESDTFTIDPELAELTVAEEQRQIMLINQTRSNVMLVAHYGDEVIGLVTVQQLADSDYGELGVAVLKQFWNHGIGTALVDEAINWGVSYSNLNCLVLTVEKRNAAAIHIYHQLGFLDHPKQRIIDVTGSGRSTIEMIYAID</sequence>